<dbReference type="EMBL" id="JBHUEE010000007">
    <property type="protein sequence ID" value="MFD1718837.1"/>
    <property type="molecule type" value="Genomic_DNA"/>
</dbReference>
<evidence type="ECO:0000313" key="1">
    <source>
        <dbReference type="EMBL" id="MFD1718837.1"/>
    </source>
</evidence>
<accession>A0ABW4L7B9</accession>
<keyword evidence="2" id="KW-1185">Reference proteome</keyword>
<comment type="caution">
    <text evidence="1">The sequence shown here is derived from an EMBL/GenBank/DDBJ whole genome shotgun (WGS) entry which is preliminary data.</text>
</comment>
<reference evidence="2" key="1">
    <citation type="journal article" date="2019" name="Int. J. Syst. Evol. Microbiol.">
        <title>The Global Catalogue of Microorganisms (GCM) 10K type strain sequencing project: providing services to taxonomists for standard genome sequencing and annotation.</title>
        <authorList>
            <consortium name="The Broad Institute Genomics Platform"/>
            <consortium name="The Broad Institute Genome Sequencing Center for Infectious Disease"/>
            <person name="Wu L."/>
            <person name="Ma J."/>
        </authorList>
    </citation>
    <scope>NUCLEOTIDE SEQUENCE [LARGE SCALE GENOMIC DNA]</scope>
    <source>
        <strain evidence="2">JCM 17130</strain>
    </source>
</reference>
<proteinExistence type="predicted"/>
<dbReference type="Proteomes" id="UP001597277">
    <property type="component" value="Unassembled WGS sequence"/>
</dbReference>
<name>A0ABW4L7B9_9MICO</name>
<organism evidence="1 2">
    <name type="scientific">Georgenia deserti</name>
    <dbReference type="NCBI Taxonomy" id="2093781"/>
    <lineage>
        <taxon>Bacteria</taxon>
        <taxon>Bacillati</taxon>
        <taxon>Actinomycetota</taxon>
        <taxon>Actinomycetes</taxon>
        <taxon>Micrococcales</taxon>
        <taxon>Bogoriellaceae</taxon>
        <taxon>Georgenia</taxon>
    </lineage>
</organism>
<evidence type="ECO:0008006" key="3">
    <source>
        <dbReference type="Google" id="ProtNLM"/>
    </source>
</evidence>
<protein>
    <recommendedName>
        <fullName evidence="3">PE domain-containing protein</fullName>
    </recommendedName>
</protein>
<evidence type="ECO:0000313" key="2">
    <source>
        <dbReference type="Proteomes" id="UP001597277"/>
    </source>
</evidence>
<gene>
    <name evidence="1" type="ORF">ACFSE6_13395</name>
</gene>
<sequence length="87" mass="8411">MSDIWTIPAGLEAAAGNLEEVRTAVAGCLPVQWTGAGAESYAGAVFALLDRVSAVSTGMYATLPAVRSATVAATAEIAGTGAAGGAG</sequence>
<dbReference type="RefSeq" id="WP_388007925.1">
    <property type="nucleotide sequence ID" value="NZ_JBHUEE010000007.1"/>
</dbReference>